<evidence type="ECO:0000256" key="6">
    <source>
        <dbReference type="SAM" id="SignalP"/>
    </source>
</evidence>
<dbReference type="InterPro" id="IPR002048">
    <property type="entry name" value="EF_hand_dom"/>
</dbReference>
<dbReference type="GO" id="GO:0005509">
    <property type="term" value="F:calcium ion binding"/>
    <property type="evidence" value="ECO:0007669"/>
    <property type="project" value="InterPro"/>
</dbReference>
<evidence type="ECO:0000256" key="4">
    <source>
        <dbReference type="ARBA" id="ARBA00022746"/>
    </source>
</evidence>
<evidence type="ECO:0000256" key="3">
    <source>
        <dbReference type="ARBA" id="ARBA00022679"/>
    </source>
</evidence>
<evidence type="ECO:0000256" key="5">
    <source>
        <dbReference type="ARBA" id="ARBA00022837"/>
    </source>
</evidence>
<gene>
    <name evidence="8" type="ORF">GTHE00462_LOCUS34483</name>
</gene>
<sequence length="536" mass="60169">MRSSCLALSLLALIPLCHAFVGNTLSLRSASAAALKHQLPHSTSLAFPQPRPACRAKKSTSPHMAISVLGALTAPLVAVAALGTLDGFGKLLINLPRIIEYQFRYANRIMQRGNGCQPTEAIDVLRIKLDESKEYRFNALKLFVKYDTDEDGKLSIDDLNRCLKNEFPQGVTDGMISSLVDAMDSDKDSQIDCYEFLSAVSGSSKNADKLLQEARESQLDSAYEECKKLTSEYAKTFFLATLAMEPLQAKATWAIYAWCRRVDEIVDGPKADPNPETQRKLLEEWMARLDSMWSDRGGQAGLDSFDLAFKDMLQQYPGSDIEPYRDMIRGMQMDIDDRRYETWEELYLYCYRVAATVGLMTLPVMGTAKGVGVDDARTPAVALGIALQITNILRDVGEDARDRGRIYLPIEDLKRFGVTEESIFERSRNGGAVDENYRNLMKFEIARARQYYKEAEEGIALLAPGAQLPVAVAAELYKGILDELEKNDYDNFNKRAFLSREQKLLAVPPLWLKTITGGWEKERKEVEDKERAQAEV</sequence>
<keyword evidence="6" id="KW-0732">Signal</keyword>
<dbReference type="InterPro" id="IPR019845">
    <property type="entry name" value="Squalene/phytoene_synthase_CS"/>
</dbReference>
<feature type="domain" description="EF-hand" evidence="7">
    <location>
        <begin position="171"/>
        <end position="206"/>
    </location>
</feature>
<dbReference type="GO" id="GO:0051996">
    <property type="term" value="F:squalene synthase [NAD(P)H] activity"/>
    <property type="evidence" value="ECO:0007669"/>
    <property type="project" value="InterPro"/>
</dbReference>
<keyword evidence="4" id="KW-0125">Carotenoid biosynthesis</keyword>
<dbReference type="InterPro" id="IPR011992">
    <property type="entry name" value="EF-hand-dom_pair"/>
</dbReference>
<feature type="domain" description="EF-hand" evidence="7">
    <location>
        <begin position="134"/>
        <end position="169"/>
    </location>
</feature>
<dbReference type="InterPro" id="IPR008949">
    <property type="entry name" value="Isoprenoid_synthase_dom_sf"/>
</dbReference>
<dbReference type="Gene3D" id="1.10.238.10">
    <property type="entry name" value="EF-hand"/>
    <property type="match status" value="1"/>
</dbReference>
<dbReference type="Pfam" id="PF00494">
    <property type="entry name" value="SQS_PSY"/>
    <property type="match status" value="1"/>
</dbReference>
<dbReference type="PROSITE" id="PS01045">
    <property type="entry name" value="SQUALEN_PHYTOEN_SYN_2"/>
    <property type="match status" value="1"/>
</dbReference>
<dbReference type="SUPFAM" id="SSF47473">
    <property type="entry name" value="EF-hand"/>
    <property type="match status" value="1"/>
</dbReference>
<dbReference type="CDD" id="cd00051">
    <property type="entry name" value="EFh"/>
    <property type="match status" value="1"/>
</dbReference>
<evidence type="ECO:0000256" key="2">
    <source>
        <dbReference type="ARBA" id="ARBA00012396"/>
    </source>
</evidence>
<dbReference type="SFLD" id="SFLDG01212">
    <property type="entry name" value="Phytoene_synthase_like"/>
    <property type="match status" value="1"/>
</dbReference>
<comment type="catalytic activity">
    <reaction evidence="1">
        <text>2 (2E,6E,10E)-geranylgeranyl diphosphate = 15-cis-phytoene + 2 diphosphate</text>
        <dbReference type="Rhea" id="RHEA:34475"/>
        <dbReference type="ChEBI" id="CHEBI:27787"/>
        <dbReference type="ChEBI" id="CHEBI:33019"/>
        <dbReference type="ChEBI" id="CHEBI:58756"/>
        <dbReference type="EC" id="2.5.1.32"/>
    </reaction>
</comment>
<organism evidence="8">
    <name type="scientific">Guillardia theta</name>
    <name type="common">Cryptophyte</name>
    <name type="synonym">Cryptomonas phi</name>
    <dbReference type="NCBI Taxonomy" id="55529"/>
    <lineage>
        <taxon>Eukaryota</taxon>
        <taxon>Cryptophyceae</taxon>
        <taxon>Pyrenomonadales</taxon>
        <taxon>Geminigeraceae</taxon>
        <taxon>Guillardia</taxon>
    </lineage>
</organism>
<evidence type="ECO:0000256" key="1">
    <source>
        <dbReference type="ARBA" id="ARBA00001805"/>
    </source>
</evidence>
<dbReference type="InterPro" id="IPR044843">
    <property type="entry name" value="Trans_IPPS_bact-type"/>
</dbReference>
<dbReference type="SFLD" id="SFLDS00005">
    <property type="entry name" value="Isoprenoid_Synthase_Type_I"/>
    <property type="match status" value="1"/>
</dbReference>
<proteinExistence type="predicted"/>
<dbReference type="PROSITE" id="PS00018">
    <property type="entry name" value="EF_HAND_1"/>
    <property type="match status" value="1"/>
</dbReference>
<dbReference type="InterPro" id="IPR018247">
    <property type="entry name" value="EF_Hand_1_Ca_BS"/>
</dbReference>
<feature type="signal peptide" evidence="6">
    <location>
        <begin position="1"/>
        <end position="19"/>
    </location>
</feature>
<dbReference type="CDD" id="cd00683">
    <property type="entry name" value="Trans_IPPS_HH"/>
    <property type="match status" value="1"/>
</dbReference>
<dbReference type="SUPFAM" id="SSF48576">
    <property type="entry name" value="Terpenoid synthases"/>
    <property type="match status" value="1"/>
</dbReference>
<dbReference type="EC" id="2.5.1.32" evidence="2"/>
<keyword evidence="5" id="KW-0106">Calcium</keyword>
<protein>
    <recommendedName>
        <fullName evidence="2">15-cis-phytoene synthase</fullName>
        <ecNumber evidence="2">2.5.1.32</ecNumber>
    </recommendedName>
</protein>
<dbReference type="GO" id="GO:0016117">
    <property type="term" value="P:carotenoid biosynthetic process"/>
    <property type="evidence" value="ECO:0007669"/>
    <property type="project" value="UniProtKB-KW"/>
</dbReference>
<dbReference type="Pfam" id="PF13499">
    <property type="entry name" value="EF-hand_7"/>
    <property type="match status" value="1"/>
</dbReference>
<dbReference type="EMBL" id="HBKN01044036">
    <property type="protein sequence ID" value="CAE2333146.1"/>
    <property type="molecule type" value="Transcribed_RNA"/>
</dbReference>
<evidence type="ECO:0000259" key="7">
    <source>
        <dbReference type="PROSITE" id="PS50222"/>
    </source>
</evidence>
<dbReference type="Gene3D" id="1.10.600.10">
    <property type="entry name" value="Farnesyl Diphosphate Synthase"/>
    <property type="match status" value="1"/>
</dbReference>
<accession>A0A7S4PF03</accession>
<dbReference type="PROSITE" id="PS50222">
    <property type="entry name" value="EF_HAND_2"/>
    <property type="match status" value="2"/>
</dbReference>
<dbReference type="SFLD" id="SFLDG01018">
    <property type="entry name" value="Squalene/Phytoene_Synthase_Lik"/>
    <property type="match status" value="1"/>
</dbReference>
<dbReference type="GO" id="GO:0004311">
    <property type="term" value="F:geranylgeranyl diphosphate synthase activity"/>
    <property type="evidence" value="ECO:0007669"/>
    <property type="project" value="InterPro"/>
</dbReference>
<dbReference type="InterPro" id="IPR002060">
    <property type="entry name" value="Squ/phyt_synthse"/>
</dbReference>
<dbReference type="PANTHER" id="PTHR31480">
    <property type="entry name" value="BIFUNCTIONAL LYCOPENE CYCLASE/PHYTOENE SYNTHASE"/>
    <property type="match status" value="1"/>
</dbReference>
<dbReference type="InterPro" id="IPR033904">
    <property type="entry name" value="Trans_IPPS_HH"/>
</dbReference>
<reference evidence="8" key="1">
    <citation type="submission" date="2021-01" db="EMBL/GenBank/DDBJ databases">
        <authorList>
            <person name="Corre E."/>
            <person name="Pelletier E."/>
            <person name="Niang G."/>
            <person name="Scheremetjew M."/>
            <person name="Finn R."/>
            <person name="Kale V."/>
            <person name="Holt S."/>
            <person name="Cochrane G."/>
            <person name="Meng A."/>
            <person name="Brown T."/>
            <person name="Cohen L."/>
        </authorList>
    </citation>
    <scope>NUCLEOTIDE SEQUENCE</scope>
    <source>
        <strain evidence="8">CCMP 2712</strain>
    </source>
</reference>
<name>A0A7S4PF03_GUITH</name>
<feature type="chain" id="PRO_5030506499" description="15-cis-phytoene synthase" evidence="6">
    <location>
        <begin position="20"/>
        <end position="536"/>
    </location>
</feature>
<keyword evidence="3" id="KW-0808">Transferase</keyword>
<evidence type="ECO:0000313" key="8">
    <source>
        <dbReference type="EMBL" id="CAE2333146.1"/>
    </source>
</evidence>
<dbReference type="AlphaFoldDB" id="A0A7S4PF03"/>